<dbReference type="Proteomes" id="UP000435112">
    <property type="component" value="Unassembled WGS sequence"/>
</dbReference>
<evidence type="ECO:0000313" key="7">
    <source>
        <dbReference type="Proteomes" id="UP000435112"/>
    </source>
</evidence>
<keyword evidence="6" id="KW-1185">Reference proteome</keyword>
<protein>
    <submittedName>
        <fullName evidence="2">Uncharacterized protein</fullName>
    </submittedName>
</protein>
<evidence type="ECO:0000313" key="3">
    <source>
        <dbReference type="EMBL" id="KAE8971157.1"/>
    </source>
</evidence>
<feature type="compositionally biased region" description="Low complexity" evidence="1">
    <location>
        <begin position="45"/>
        <end position="57"/>
    </location>
</feature>
<dbReference type="EMBL" id="QXFV01004185">
    <property type="protein sequence ID" value="KAE8971157.1"/>
    <property type="molecule type" value="Genomic_DNA"/>
</dbReference>
<evidence type="ECO:0000256" key="1">
    <source>
        <dbReference type="SAM" id="MobiDB-lite"/>
    </source>
</evidence>
<gene>
    <name evidence="3" type="ORF">PR001_g26975</name>
    <name evidence="2" type="ORF">PR002_g26931</name>
    <name evidence="4" type="ORF">PR003_g28039</name>
</gene>
<reference evidence="5 7" key="1">
    <citation type="submission" date="2018-09" db="EMBL/GenBank/DDBJ databases">
        <title>Genomic investigation of the strawberry pathogen Phytophthora fragariae indicates pathogenicity is determined by transcriptional variation in three key races.</title>
        <authorList>
            <person name="Adams T.M."/>
            <person name="Armitage A.D."/>
            <person name="Sobczyk M.K."/>
            <person name="Bates H.J."/>
            <person name="Dunwell J.M."/>
            <person name="Nellist C.F."/>
            <person name="Harrison R.J."/>
        </authorList>
    </citation>
    <scope>NUCLEOTIDE SEQUENCE [LARGE SCALE GENOMIC DNA]</scope>
    <source>
        <strain evidence="3 5">SCRP249</strain>
        <strain evidence="2 7">SCRP324</strain>
        <strain evidence="4 6">SCRP333</strain>
    </source>
</reference>
<evidence type="ECO:0000313" key="2">
    <source>
        <dbReference type="EMBL" id="KAE8971080.1"/>
    </source>
</evidence>
<feature type="region of interest" description="Disordered" evidence="1">
    <location>
        <begin position="38"/>
        <end position="57"/>
    </location>
</feature>
<evidence type="ECO:0000313" key="6">
    <source>
        <dbReference type="Proteomes" id="UP000434957"/>
    </source>
</evidence>
<dbReference type="EMBL" id="QXFT01004119">
    <property type="protein sequence ID" value="KAE9280142.1"/>
    <property type="molecule type" value="Genomic_DNA"/>
</dbReference>
<dbReference type="EMBL" id="QXFU01004039">
    <property type="protein sequence ID" value="KAE8971080.1"/>
    <property type="molecule type" value="Genomic_DNA"/>
</dbReference>
<dbReference type="Proteomes" id="UP000429607">
    <property type="component" value="Unassembled WGS sequence"/>
</dbReference>
<evidence type="ECO:0000313" key="4">
    <source>
        <dbReference type="EMBL" id="KAE9280142.1"/>
    </source>
</evidence>
<organism evidence="2 7">
    <name type="scientific">Phytophthora rubi</name>
    <dbReference type="NCBI Taxonomy" id="129364"/>
    <lineage>
        <taxon>Eukaryota</taxon>
        <taxon>Sar</taxon>
        <taxon>Stramenopiles</taxon>
        <taxon>Oomycota</taxon>
        <taxon>Peronosporomycetes</taxon>
        <taxon>Peronosporales</taxon>
        <taxon>Peronosporaceae</taxon>
        <taxon>Phytophthora</taxon>
    </lineage>
</organism>
<dbReference type="AlphaFoldDB" id="A0A6A3HMJ3"/>
<evidence type="ECO:0000313" key="5">
    <source>
        <dbReference type="Proteomes" id="UP000429607"/>
    </source>
</evidence>
<dbReference type="Proteomes" id="UP000434957">
    <property type="component" value="Unassembled WGS sequence"/>
</dbReference>
<sequence length="57" mass="5979">MDGMGAVALLLHVAEQHDTNGRHRCSSTAEILRLAQQHDSNGGNRCSSTATACSRAA</sequence>
<name>A0A6A3HMJ3_9STRA</name>
<proteinExistence type="predicted"/>
<comment type="caution">
    <text evidence="2">The sequence shown here is derived from an EMBL/GenBank/DDBJ whole genome shotgun (WGS) entry which is preliminary data.</text>
</comment>
<accession>A0A6A3HMJ3</accession>